<sequence>MPVARIGSRHLSSAFVTFDAFFRGADNVARIPIEAHLVENLKAKLLIGMDVIGHEGFRLDFDAKTVKIPSYIGLEVPISTHTKPHHAAQRPVYADKHMVVPPRSIVRVPARVQANLPEDREYVFEGRHRQAAFYSHLVDANFA</sequence>
<reference evidence="1" key="2">
    <citation type="journal article" date="2016" name="Fungal Biol.">
        <title>Ochratoxin A production by Penicillium thymicola.</title>
        <authorList>
            <person name="Nguyen H.D.T."/>
            <person name="McMullin D.R."/>
            <person name="Ponomareva E."/>
            <person name="Riley R."/>
            <person name="Pomraning K.R."/>
            <person name="Baker S.E."/>
            <person name="Seifert K.A."/>
        </authorList>
    </citation>
    <scope>NUCLEOTIDE SEQUENCE</scope>
    <source>
        <strain evidence="1">DAOM 180753</strain>
    </source>
</reference>
<reference evidence="1" key="1">
    <citation type="submission" date="2015-06" db="EMBL/GenBank/DDBJ databases">
        <authorList>
            <person name="Nguyen H."/>
        </authorList>
    </citation>
    <scope>NUCLEOTIDE SEQUENCE</scope>
    <source>
        <strain evidence="1">DAOM 180753</strain>
    </source>
</reference>
<dbReference type="Proteomes" id="UP001227192">
    <property type="component" value="Unassembled WGS sequence"/>
</dbReference>
<protein>
    <submittedName>
        <fullName evidence="1">Uncharacterized protein</fullName>
    </submittedName>
</protein>
<dbReference type="AlphaFoldDB" id="A0AAI9X5G8"/>
<gene>
    <name evidence="1" type="ORF">VN97_g9234</name>
</gene>
<keyword evidence="2" id="KW-1185">Reference proteome</keyword>
<evidence type="ECO:0000313" key="1">
    <source>
        <dbReference type="EMBL" id="KAJ9484139.1"/>
    </source>
</evidence>
<proteinExistence type="predicted"/>
<comment type="caution">
    <text evidence="1">The sequence shown here is derived from an EMBL/GenBank/DDBJ whole genome shotgun (WGS) entry which is preliminary data.</text>
</comment>
<evidence type="ECO:0000313" key="2">
    <source>
        <dbReference type="Proteomes" id="UP001227192"/>
    </source>
</evidence>
<accession>A0AAI9X5G8</accession>
<organism evidence="1 2">
    <name type="scientific">Penicillium thymicola</name>
    <dbReference type="NCBI Taxonomy" id="293382"/>
    <lineage>
        <taxon>Eukaryota</taxon>
        <taxon>Fungi</taxon>
        <taxon>Dikarya</taxon>
        <taxon>Ascomycota</taxon>
        <taxon>Pezizomycotina</taxon>
        <taxon>Eurotiomycetes</taxon>
        <taxon>Eurotiomycetidae</taxon>
        <taxon>Eurotiales</taxon>
        <taxon>Aspergillaceae</taxon>
        <taxon>Penicillium</taxon>
    </lineage>
</organism>
<name>A0AAI9X5G8_PENTH</name>
<dbReference type="EMBL" id="LACB01000365">
    <property type="protein sequence ID" value="KAJ9484139.1"/>
    <property type="molecule type" value="Genomic_DNA"/>
</dbReference>